<organism evidence="1 2">
    <name type="scientific">Komagataeibacter melaceti</name>
    <dbReference type="NCBI Taxonomy" id="2766577"/>
    <lineage>
        <taxon>Bacteria</taxon>
        <taxon>Pseudomonadati</taxon>
        <taxon>Pseudomonadota</taxon>
        <taxon>Alphaproteobacteria</taxon>
        <taxon>Acetobacterales</taxon>
        <taxon>Acetobacteraceae</taxon>
        <taxon>Komagataeibacter</taxon>
    </lineage>
</organism>
<dbReference type="AlphaFoldDB" id="A0A371YW36"/>
<protein>
    <recommendedName>
        <fullName evidence="3">Phage tail assembly protein</fullName>
    </recommendedName>
</protein>
<reference evidence="1 2" key="1">
    <citation type="submission" date="2018-08" db="EMBL/GenBank/DDBJ databases">
        <title>Komagataeibacter sp. AV 382.</title>
        <authorList>
            <person name="Skraban J."/>
            <person name="Trcek J."/>
        </authorList>
    </citation>
    <scope>NUCLEOTIDE SEQUENCE [LARGE SCALE GENOMIC DNA]</scope>
    <source>
        <strain evidence="1 2">AV 382</strain>
    </source>
</reference>
<comment type="caution">
    <text evidence="1">The sequence shown here is derived from an EMBL/GenBank/DDBJ whole genome shotgun (WGS) entry which is preliminary data.</text>
</comment>
<sequence length="104" mass="11116">MAEERTVTTEDGRTITYRERGPGDVLALLELGPAAPSTAWLEYALMISSVEEIDAVPVIRPRTRVQLEQVANQIGHAGVEALSAALFGTDGPERAAAERTAAKN</sequence>
<proteinExistence type="predicted"/>
<evidence type="ECO:0000313" key="2">
    <source>
        <dbReference type="Proteomes" id="UP000262371"/>
    </source>
</evidence>
<dbReference type="OrthoDB" id="7273738at2"/>
<keyword evidence="2" id="KW-1185">Reference proteome</keyword>
<name>A0A371YW36_9PROT</name>
<gene>
    <name evidence="1" type="ORF">DY926_16635</name>
</gene>
<accession>A0A371YW36</accession>
<dbReference type="RefSeq" id="WP_116704352.1">
    <property type="nucleotide sequence ID" value="NZ_QUWV01000228.1"/>
</dbReference>
<evidence type="ECO:0008006" key="3">
    <source>
        <dbReference type="Google" id="ProtNLM"/>
    </source>
</evidence>
<evidence type="ECO:0000313" key="1">
    <source>
        <dbReference type="EMBL" id="RFD18437.1"/>
    </source>
</evidence>
<dbReference type="Proteomes" id="UP000262371">
    <property type="component" value="Unassembled WGS sequence"/>
</dbReference>
<dbReference type="EMBL" id="QUWV01000228">
    <property type="protein sequence ID" value="RFD18437.1"/>
    <property type="molecule type" value="Genomic_DNA"/>
</dbReference>